<evidence type="ECO:0000256" key="1">
    <source>
        <dbReference type="SAM" id="MobiDB-lite"/>
    </source>
</evidence>
<dbReference type="Proteomes" id="UP000242414">
    <property type="component" value="Unassembled WGS sequence"/>
</dbReference>
<dbReference type="EMBL" id="KV921879">
    <property type="protein sequence ID" value="ORE09190.1"/>
    <property type="molecule type" value="Genomic_DNA"/>
</dbReference>
<dbReference type="AlphaFoldDB" id="A0A1X0RAV8"/>
<name>A0A1X0RAV8_RHIZD</name>
<dbReference type="OrthoDB" id="2287696at2759"/>
<evidence type="ECO:0000313" key="2">
    <source>
        <dbReference type="EMBL" id="ORE09190.1"/>
    </source>
</evidence>
<protein>
    <submittedName>
        <fullName evidence="2">Uncharacterized protein</fullName>
    </submittedName>
</protein>
<dbReference type="VEuPathDB" id="FungiDB:BCV72DRAFT_287859"/>
<feature type="region of interest" description="Disordered" evidence="1">
    <location>
        <begin position="257"/>
        <end position="281"/>
    </location>
</feature>
<feature type="region of interest" description="Disordered" evidence="1">
    <location>
        <begin position="16"/>
        <end position="52"/>
    </location>
</feature>
<accession>A0A1X0RAV8</accession>
<organism evidence="2">
    <name type="scientific">Rhizopus microsporus var. microsporus</name>
    <dbReference type="NCBI Taxonomy" id="86635"/>
    <lineage>
        <taxon>Eukaryota</taxon>
        <taxon>Fungi</taxon>
        <taxon>Fungi incertae sedis</taxon>
        <taxon>Mucoromycota</taxon>
        <taxon>Mucoromycotina</taxon>
        <taxon>Mucoromycetes</taxon>
        <taxon>Mucorales</taxon>
        <taxon>Mucorineae</taxon>
        <taxon>Rhizopodaceae</taxon>
        <taxon>Rhizopus</taxon>
    </lineage>
</organism>
<gene>
    <name evidence="2" type="ORF">BCV72DRAFT_287859</name>
</gene>
<sequence>MSKVVANSQLLSPFESAQQTDIAPRRKRSFSSIPAEQVKEMPNKRTKTKRALKESTETSLSVWIGATVLEEKEPVAAAFSVFYGPADDRNYTKKLQSEKKQTLIDVLLMGVLDVLKLHENTSDALLVHVGSGNQEGYITNCGLYDQVKQLIEKRKAKTLIVYATDQQVNSEWEHLQASQSAKEAIAEQTDKKETESSDVVMADVEIGADEKKEEETNIADGVVPDVKEEVDVTCDKQREAGVDMNAISSVDAVEEISEESSTLDLPEQVKEQSPSADQIESSGWGFKFSFRNLVDVLKAPFNRK</sequence>
<reference evidence="2" key="1">
    <citation type="journal article" date="2016" name="Proc. Natl. Acad. Sci. U.S.A.">
        <title>Lipid metabolic changes in an early divergent fungus govern the establishment of a mutualistic symbiosis with endobacteria.</title>
        <authorList>
            <person name="Lastovetsky O.A."/>
            <person name="Gaspar M.L."/>
            <person name="Mondo S.J."/>
            <person name="LaButti K.M."/>
            <person name="Sandor L."/>
            <person name="Grigoriev I.V."/>
            <person name="Henry S.A."/>
            <person name="Pawlowska T.E."/>
        </authorList>
    </citation>
    <scope>NUCLEOTIDE SEQUENCE [LARGE SCALE GENOMIC DNA]</scope>
    <source>
        <strain evidence="2">ATCC 52814</strain>
    </source>
</reference>
<feature type="compositionally biased region" description="Polar residues" evidence="1">
    <location>
        <begin position="271"/>
        <end position="281"/>
    </location>
</feature>
<proteinExistence type="predicted"/>